<accession>A0A0C3Q4G5</accession>
<evidence type="ECO:0000256" key="1">
    <source>
        <dbReference type="SAM" id="MobiDB-lite"/>
    </source>
</evidence>
<feature type="region of interest" description="Disordered" evidence="1">
    <location>
        <begin position="59"/>
        <end position="88"/>
    </location>
</feature>
<gene>
    <name evidence="2" type="ORF">M407DRAFT_161934</name>
</gene>
<dbReference type="EMBL" id="KN823306">
    <property type="protein sequence ID" value="KIO18176.1"/>
    <property type="molecule type" value="Genomic_DNA"/>
</dbReference>
<proteinExistence type="predicted"/>
<dbReference type="HOGENOM" id="CLU_1327176_0_0_1"/>
<reference evidence="2 3" key="1">
    <citation type="submission" date="2014-04" db="EMBL/GenBank/DDBJ databases">
        <authorList>
            <consortium name="DOE Joint Genome Institute"/>
            <person name="Kuo A."/>
            <person name="Girlanda M."/>
            <person name="Perotto S."/>
            <person name="Kohler A."/>
            <person name="Nagy L.G."/>
            <person name="Floudas D."/>
            <person name="Copeland A."/>
            <person name="Barry K.W."/>
            <person name="Cichocki N."/>
            <person name="Veneault-Fourrey C."/>
            <person name="LaButti K."/>
            <person name="Lindquist E.A."/>
            <person name="Lipzen A."/>
            <person name="Lundell T."/>
            <person name="Morin E."/>
            <person name="Murat C."/>
            <person name="Sun H."/>
            <person name="Tunlid A."/>
            <person name="Henrissat B."/>
            <person name="Grigoriev I.V."/>
            <person name="Hibbett D.S."/>
            <person name="Martin F."/>
            <person name="Nordberg H.P."/>
            <person name="Cantor M.N."/>
            <person name="Hua S.X."/>
        </authorList>
    </citation>
    <scope>NUCLEOTIDE SEQUENCE [LARGE SCALE GENOMIC DNA]</scope>
    <source>
        <strain evidence="2 3">MUT 4182</strain>
    </source>
</reference>
<reference evidence="3" key="2">
    <citation type="submission" date="2015-01" db="EMBL/GenBank/DDBJ databases">
        <title>Evolutionary Origins and Diversification of the Mycorrhizal Mutualists.</title>
        <authorList>
            <consortium name="DOE Joint Genome Institute"/>
            <consortium name="Mycorrhizal Genomics Consortium"/>
            <person name="Kohler A."/>
            <person name="Kuo A."/>
            <person name="Nagy L.G."/>
            <person name="Floudas D."/>
            <person name="Copeland A."/>
            <person name="Barry K.W."/>
            <person name="Cichocki N."/>
            <person name="Veneault-Fourrey C."/>
            <person name="LaButti K."/>
            <person name="Lindquist E.A."/>
            <person name="Lipzen A."/>
            <person name="Lundell T."/>
            <person name="Morin E."/>
            <person name="Murat C."/>
            <person name="Riley R."/>
            <person name="Ohm R."/>
            <person name="Sun H."/>
            <person name="Tunlid A."/>
            <person name="Henrissat B."/>
            <person name="Grigoriev I.V."/>
            <person name="Hibbett D.S."/>
            <person name="Martin F."/>
        </authorList>
    </citation>
    <scope>NUCLEOTIDE SEQUENCE [LARGE SCALE GENOMIC DNA]</scope>
    <source>
        <strain evidence="3">MUT 4182</strain>
    </source>
</reference>
<keyword evidence="3" id="KW-1185">Reference proteome</keyword>
<name>A0A0C3Q4G5_9AGAM</name>
<organism evidence="2 3">
    <name type="scientific">Tulasnella calospora MUT 4182</name>
    <dbReference type="NCBI Taxonomy" id="1051891"/>
    <lineage>
        <taxon>Eukaryota</taxon>
        <taxon>Fungi</taxon>
        <taxon>Dikarya</taxon>
        <taxon>Basidiomycota</taxon>
        <taxon>Agaricomycotina</taxon>
        <taxon>Agaricomycetes</taxon>
        <taxon>Cantharellales</taxon>
        <taxon>Tulasnellaceae</taxon>
        <taxon>Tulasnella</taxon>
    </lineage>
</organism>
<feature type="compositionally biased region" description="Polar residues" evidence="1">
    <location>
        <begin position="72"/>
        <end position="88"/>
    </location>
</feature>
<evidence type="ECO:0000313" key="2">
    <source>
        <dbReference type="EMBL" id="KIO18176.1"/>
    </source>
</evidence>
<sequence>MPPRLVFLPALASTTKVPLGHACSSSVSFKIFVTVYREWWNKFRNDGKRIEVWSDLPGGGRQRGEWGETPFVEQSKSTPMQSGTSTPISEEQSFSFSLLSEVESSKTRAIPQAYNNERKVTLIAAFALPQTYSHYSYTFRVSGPGGRVEWLGHMGSNGVVIVGEPGNRCGFEEEGNWAALGTSARKWDRNPETETSEEPVAIGAFKNVDMVGWAFGKNG</sequence>
<dbReference type="OrthoDB" id="3178019at2759"/>
<evidence type="ECO:0000313" key="3">
    <source>
        <dbReference type="Proteomes" id="UP000054248"/>
    </source>
</evidence>
<protein>
    <submittedName>
        <fullName evidence="2">Uncharacterized protein</fullName>
    </submittedName>
</protein>
<dbReference type="AlphaFoldDB" id="A0A0C3Q4G5"/>
<dbReference type="Proteomes" id="UP000054248">
    <property type="component" value="Unassembled WGS sequence"/>
</dbReference>